<dbReference type="OrthoDB" id="1099676at2"/>
<evidence type="ECO:0000313" key="2">
    <source>
        <dbReference type="Proteomes" id="UP000238937"/>
    </source>
</evidence>
<comment type="caution">
    <text evidence="1">The sequence shown here is derived from an EMBL/GenBank/DDBJ whole genome shotgun (WGS) entry which is preliminary data.</text>
</comment>
<dbReference type="Proteomes" id="UP000238937">
    <property type="component" value="Unassembled WGS sequence"/>
</dbReference>
<evidence type="ECO:0000313" key="1">
    <source>
        <dbReference type="EMBL" id="PSB55288.1"/>
    </source>
</evidence>
<protein>
    <submittedName>
        <fullName evidence="1">Uncharacterized protein</fullName>
    </submittedName>
</protein>
<keyword evidence="2" id="KW-1185">Reference proteome</keyword>
<dbReference type="RefSeq" id="WP_106306536.1">
    <property type="nucleotide sequence ID" value="NZ_PVWO01000197.1"/>
</dbReference>
<sequence length="100" mass="11753">MVDINWYIVKLNDSLWVPLDVCLTPAGWKMQFWNKKGTREQARQWLKDREIEVEISTGSLWRLGYIGKDSHKSYEAELEDVRAWTIDMLKRLTSPAILLG</sequence>
<organism evidence="1 2">
    <name type="scientific">Chamaesiphon polymorphus CCALA 037</name>
    <dbReference type="NCBI Taxonomy" id="2107692"/>
    <lineage>
        <taxon>Bacteria</taxon>
        <taxon>Bacillati</taxon>
        <taxon>Cyanobacteriota</taxon>
        <taxon>Cyanophyceae</taxon>
        <taxon>Gomontiellales</taxon>
        <taxon>Chamaesiphonaceae</taxon>
        <taxon>Chamaesiphon</taxon>
    </lineage>
</organism>
<accession>A0A2T1GCW2</accession>
<proteinExistence type="predicted"/>
<gene>
    <name evidence="1" type="ORF">C7B77_15530</name>
</gene>
<name>A0A2T1GCW2_9CYAN</name>
<dbReference type="EMBL" id="PVWO01000197">
    <property type="protein sequence ID" value="PSB55288.1"/>
    <property type="molecule type" value="Genomic_DNA"/>
</dbReference>
<reference evidence="1 2" key="1">
    <citation type="submission" date="2018-03" db="EMBL/GenBank/DDBJ databases">
        <title>The ancient ancestry and fast evolution of plastids.</title>
        <authorList>
            <person name="Moore K.R."/>
            <person name="Magnabosco C."/>
            <person name="Momper L."/>
            <person name="Gold D.A."/>
            <person name="Bosak T."/>
            <person name="Fournier G.P."/>
        </authorList>
    </citation>
    <scope>NUCLEOTIDE SEQUENCE [LARGE SCALE GENOMIC DNA]</scope>
    <source>
        <strain evidence="1 2">CCALA 037</strain>
    </source>
</reference>
<dbReference type="AlphaFoldDB" id="A0A2T1GCW2"/>